<keyword evidence="4" id="KW-1185">Reference proteome</keyword>
<dbReference type="EMBL" id="GL385449">
    <property type="protein sequence ID" value="EJT68624.1"/>
    <property type="molecule type" value="Genomic_DNA"/>
</dbReference>
<evidence type="ECO:0000256" key="1">
    <source>
        <dbReference type="SAM" id="MobiDB-lite"/>
    </source>
</evidence>
<reference evidence="2" key="2">
    <citation type="submission" date="2010-07" db="EMBL/GenBank/DDBJ databases">
        <authorList>
            <consortium name="The Broad Institute Genome Sequencing Platform"/>
            <consortium name="Broad Institute Genome Sequencing Center for Infectious Disease"/>
            <person name="Ma L.-J."/>
            <person name="Dead R."/>
            <person name="Young S."/>
            <person name="Zeng Q."/>
            <person name="Koehrsen M."/>
            <person name="Alvarado L."/>
            <person name="Berlin A."/>
            <person name="Chapman S.B."/>
            <person name="Chen Z."/>
            <person name="Freedman E."/>
            <person name="Gellesch M."/>
            <person name="Goldberg J."/>
            <person name="Griggs A."/>
            <person name="Gujja S."/>
            <person name="Heilman E.R."/>
            <person name="Heiman D."/>
            <person name="Hepburn T."/>
            <person name="Howarth C."/>
            <person name="Jen D."/>
            <person name="Larson L."/>
            <person name="Mehta T."/>
            <person name="Neiman D."/>
            <person name="Pearson M."/>
            <person name="Roberts A."/>
            <person name="Saif S."/>
            <person name="Shea T."/>
            <person name="Shenoy N."/>
            <person name="Sisk P."/>
            <person name="Stolte C."/>
            <person name="Sykes S."/>
            <person name="Walk T."/>
            <person name="White J."/>
            <person name="Yandava C."/>
            <person name="Haas B."/>
            <person name="Nusbaum C."/>
            <person name="Birren B."/>
        </authorList>
    </citation>
    <scope>NUCLEOTIDE SEQUENCE</scope>
    <source>
        <strain evidence="2">R3-111a-1</strain>
    </source>
</reference>
<reference evidence="3" key="4">
    <citation type="journal article" date="2015" name="G3 (Bethesda)">
        <title>Genome sequences of three phytopathogenic species of the Magnaporthaceae family of fungi.</title>
        <authorList>
            <person name="Okagaki L.H."/>
            <person name="Nunes C.C."/>
            <person name="Sailsbery J."/>
            <person name="Clay B."/>
            <person name="Brown D."/>
            <person name="John T."/>
            <person name="Oh Y."/>
            <person name="Young N."/>
            <person name="Fitzgerald M."/>
            <person name="Haas B.J."/>
            <person name="Zeng Q."/>
            <person name="Young S."/>
            <person name="Adiconis X."/>
            <person name="Fan L."/>
            <person name="Levin J.Z."/>
            <person name="Mitchell T.K."/>
            <person name="Okubara P.A."/>
            <person name="Farman M.L."/>
            <person name="Kohn L.M."/>
            <person name="Birren B."/>
            <person name="Ma L.-J."/>
            <person name="Dean R.A."/>
        </authorList>
    </citation>
    <scope>NUCLEOTIDE SEQUENCE</scope>
    <source>
        <strain evidence="3">R3-111a-1</strain>
    </source>
</reference>
<gene>
    <name evidence="3" type="primary">20354260</name>
    <name evidence="2" type="ORF">GGTG_13802</name>
</gene>
<dbReference type="EnsemblFungi" id="EJT68624">
    <property type="protein sequence ID" value="EJT68624"/>
    <property type="gene ID" value="GGTG_13802"/>
</dbReference>
<dbReference type="RefSeq" id="XP_009229986.1">
    <property type="nucleotide sequence ID" value="XM_009231722.1"/>
</dbReference>
<evidence type="ECO:0000313" key="2">
    <source>
        <dbReference type="EMBL" id="EJT68624.1"/>
    </source>
</evidence>
<dbReference type="HOGENOM" id="CLU_2776083_0_0_1"/>
<dbReference type="Proteomes" id="UP000006039">
    <property type="component" value="Unassembled WGS sequence"/>
</dbReference>
<proteinExistence type="predicted"/>
<dbReference type="AlphaFoldDB" id="J3PJW0"/>
<organism evidence="2">
    <name type="scientific">Gaeumannomyces tritici (strain R3-111a-1)</name>
    <name type="common">Wheat and barley take-all root rot fungus</name>
    <name type="synonym">Gaeumannomyces graminis var. tritici</name>
    <dbReference type="NCBI Taxonomy" id="644352"/>
    <lineage>
        <taxon>Eukaryota</taxon>
        <taxon>Fungi</taxon>
        <taxon>Dikarya</taxon>
        <taxon>Ascomycota</taxon>
        <taxon>Pezizomycotina</taxon>
        <taxon>Sordariomycetes</taxon>
        <taxon>Sordariomycetidae</taxon>
        <taxon>Magnaporthales</taxon>
        <taxon>Magnaporthaceae</taxon>
        <taxon>Gaeumannomyces</taxon>
    </lineage>
</organism>
<feature type="region of interest" description="Disordered" evidence="1">
    <location>
        <begin position="19"/>
        <end position="69"/>
    </location>
</feature>
<name>J3PJW0_GAET3</name>
<reference evidence="4" key="1">
    <citation type="submission" date="2010-07" db="EMBL/GenBank/DDBJ databases">
        <title>The genome sequence of Gaeumannomyces graminis var. tritici strain R3-111a-1.</title>
        <authorList>
            <consortium name="The Broad Institute Genome Sequencing Platform"/>
            <person name="Ma L.-J."/>
            <person name="Dead R."/>
            <person name="Young S."/>
            <person name="Zeng Q."/>
            <person name="Koehrsen M."/>
            <person name="Alvarado L."/>
            <person name="Berlin A."/>
            <person name="Chapman S.B."/>
            <person name="Chen Z."/>
            <person name="Freedman E."/>
            <person name="Gellesch M."/>
            <person name="Goldberg J."/>
            <person name="Griggs A."/>
            <person name="Gujja S."/>
            <person name="Heilman E.R."/>
            <person name="Heiman D."/>
            <person name="Hepburn T."/>
            <person name="Howarth C."/>
            <person name="Jen D."/>
            <person name="Larson L."/>
            <person name="Mehta T."/>
            <person name="Neiman D."/>
            <person name="Pearson M."/>
            <person name="Roberts A."/>
            <person name="Saif S."/>
            <person name="Shea T."/>
            <person name="Shenoy N."/>
            <person name="Sisk P."/>
            <person name="Stolte C."/>
            <person name="Sykes S."/>
            <person name="Walk T."/>
            <person name="White J."/>
            <person name="Yandava C."/>
            <person name="Haas B."/>
            <person name="Nusbaum C."/>
            <person name="Birren B."/>
        </authorList>
    </citation>
    <scope>NUCLEOTIDE SEQUENCE [LARGE SCALE GENOMIC DNA]</scope>
    <source>
        <strain evidence="4">R3-111a-1</strain>
    </source>
</reference>
<evidence type="ECO:0000313" key="4">
    <source>
        <dbReference type="Proteomes" id="UP000006039"/>
    </source>
</evidence>
<dbReference type="GeneID" id="20354260"/>
<accession>J3PJW0</accession>
<dbReference type="VEuPathDB" id="FungiDB:GGTG_13802"/>
<reference evidence="3" key="5">
    <citation type="submission" date="2018-04" db="UniProtKB">
        <authorList>
            <consortium name="EnsemblFungi"/>
        </authorList>
    </citation>
    <scope>IDENTIFICATION</scope>
    <source>
        <strain evidence="3">R3-111a-1</strain>
    </source>
</reference>
<protein>
    <submittedName>
        <fullName evidence="2 3">Uncharacterized protein</fullName>
    </submittedName>
</protein>
<reference evidence="2" key="3">
    <citation type="submission" date="2010-09" db="EMBL/GenBank/DDBJ databases">
        <title>Annotation of Gaeumannomyces graminis var. tritici R3-111a-1.</title>
        <authorList>
            <consortium name="The Broad Institute Genome Sequencing Platform"/>
            <person name="Ma L.-J."/>
            <person name="Dead R."/>
            <person name="Young S.K."/>
            <person name="Zeng Q."/>
            <person name="Gargeya S."/>
            <person name="Fitzgerald M."/>
            <person name="Haas B."/>
            <person name="Abouelleil A."/>
            <person name="Alvarado L."/>
            <person name="Arachchi H.M."/>
            <person name="Berlin A."/>
            <person name="Brown A."/>
            <person name="Chapman S.B."/>
            <person name="Chen Z."/>
            <person name="Dunbar C."/>
            <person name="Freedman E."/>
            <person name="Gearin G."/>
            <person name="Gellesch M."/>
            <person name="Goldberg J."/>
            <person name="Griggs A."/>
            <person name="Gujja S."/>
            <person name="Heiman D."/>
            <person name="Howarth C."/>
            <person name="Larson L."/>
            <person name="Lui A."/>
            <person name="MacDonald P.J.P."/>
            <person name="Mehta T."/>
            <person name="Montmayeur A."/>
            <person name="Murphy C."/>
            <person name="Neiman D."/>
            <person name="Pearson M."/>
            <person name="Priest M."/>
            <person name="Roberts A."/>
            <person name="Saif S."/>
            <person name="Shea T."/>
            <person name="Shenoy N."/>
            <person name="Sisk P."/>
            <person name="Stolte C."/>
            <person name="Sykes S."/>
            <person name="Yandava C."/>
            <person name="Wortman J."/>
            <person name="Nusbaum C."/>
            <person name="Birren B."/>
        </authorList>
    </citation>
    <scope>NUCLEOTIDE SEQUENCE</scope>
    <source>
        <strain evidence="2">R3-111a-1</strain>
    </source>
</reference>
<sequence>MTGSCAETSLAVDVRLGKVTRYEPTSHSQKAPTAYYVHGPDAEAGGSGSLNRGRSVEAESMAKQRAGRA</sequence>
<evidence type="ECO:0000313" key="3">
    <source>
        <dbReference type="EnsemblFungi" id="EJT68624"/>
    </source>
</evidence>